<dbReference type="PANTHER" id="PTHR45527:SF1">
    <property type="entry name" value="FATTY ACID SYNTHASE"/>
    <property type="match status" value="1"/>
</dbReference>
<dbReference type="Pfam" id="PF13193">
    <property type="entry name" value="AMP-binding_C"/>
    <property type="match status" value="1"/>
</dbReference>
<reference evidence="6" key="1">
    <citation type="journal article" date="2019" name="Int. J. Syst. Evol. Microbiol.">
        <title>The Global Catalogue of Microorganisms (GCM) 10K type strain sequencing project: providing services to taxonomists for standard genome sequencing and annotation.</title>
        <authorList>
            <consortium name="The Broad Institute Genomics Platform"/>
            <consortium name="The Broad Institute Genome Sequencing Center for Infectious Disease"/>
            <person name="Wu L."/>
            <person name="Ma J."/>
        </authorList>
    </citation>
    <scope>NUCLEOTIDE SEQUENCE [LARGE SCALE GENOMIC DNA]</scope>
    <source>
        <strain evidence="6">TBRC 7912</strain>
    </source>
</reference>
<dbReference type="NCBIfam" id="TIGR01733">
    <property type="entry name" value="AA-adenyl-dom"/>
    <property type="match status" value="1"/>
</dbReference>
<accession>A0ABV8EVL4</accession>
<organism evidence="5 6">
    <name type="scientific">Streptosporangium jomthongense</name>
    <dbReference type="NCBI Taxonomy" id="1193683"/>
    <lineage>
        <taxon>Bacteria</taxon>
        <taxon>Bacillati</taxon>
        <taxon>Actinomycetota</taxon>
        <taxon>Actinomycetes</taxon>
        <taxon>Streptosporangiales</taxon>
        <taxon>Streptosporangiaceae</taxon>
        <taxon>Streptosporangium</taxon>
    </lineage>
</organism>
<dbReference type="InterPro" id="IPR020845">
    <property type="entry name" value="AMP-binding_CS"/>
</dbReference>
<feature type="compositionally biased region" description="Pro residues" evidence="3">
    <location>
        <begin position="141"/>
        <end position="159"/>
    </location>
</feature>
<keyword evidence="2" id="KW-0597">Phosphoprotein</keyword>
<dbReference type="PROSITE" id="PS00012">
    <property type="entry name" value="PHOSPHOPANTETHEINE"/>
    <property type="match status" value="1"/>
</dbReference>
<evidence type="ECO:0000313" key="5">
    <source>
        <dbReference type="EMBL" id="MFC3979731.1"/>
    </source>
</evidence>
<dbReference type="Pfam" id="PF00501">
    <property type="entry name" value="AMP-binding"/>
    <property type="match status" value="1"/>
</dbReference>
<dbReference type="PROSITE" id="PS50075">
    <property type="entry name" value="CARRIER"/>
    <property type="match status" value="1"/>
</dbReference>
<dbReference type="InterPro" id="IPR025110">
    <property type="entry name" value="AMP-bd_C"/>
</dbReference>
<evidence type="ECO:0000313" key="6">
    <source>
        <dbReference type="Proteomes" id="UP001595698"/>
    </source>
</evidence>
<dbReference type="InterPro" id="IPR020806">
    <property type="entry name" value="PKS_PP-bd"/>
</dbReference>
<evidence type="ECO:0000259" key="4">
    <source>
        <dbReference type="PROSITE" id="PS50075"/>
    </source>
</evidence>
<dbReference type="Pfam" id="PF00550">
    <property type="entry name" value="PP-binding"/>
    <property type="match status" value="1"/>
</dbReference>
<dbReference type="InterPro" id="IPR036736">
    <property type="entry name" value="ACP-like_sf"/>
</dbReference>
<dbReference type="SUPFAM" id="SSF47336">
    <property type="entry name" value="ACP-like"/>
    <property type="match status" value="1"/>
</dbReference>
<evidence type="ECO:0000256" key="3">
    <source>
        <dbReference type="SAM" id="MobiDB-lite"/>
    </source>
</evidence>
<dbReference type="PANTHER" id="PTHR45527">
    <property type="entry name" value="NONRIBOSOMAL PEPTIDE SYNTHETASE"/>
    <property type="match status" value="1"/>
</dbReference>
<keyword evidence="6" id="KW-1185">Reference proteome</keyword>
<proteinExistence type="predicted"/>
<keyword evidence="1" id="KW-0596">Phosphopantetheine</keyword>
<dbReference type="InterPro" id="IPR010071">
    <property type="entry name" value="AA_adenyl_dom"/>
</dbReference>
<gene>
    <name evidence="5" type="ORF">ACFOYY_06355</name>
</gene>
<evidence type="ECO:0000256" key="2">
    <source>
        <dbReference type="ARBA" id="ARBA00022553"/>
    </source>
</evidence>
<dbReference type="Proteomes" id="UP001595698">
    <property type="component" value="Unassembled WGS sequence"/>
</dbReference>
<name>A0ABV8EVL4_9ACTN</name>
<dbReference type="SMART" id="SM00823">
    <property type="entry name" value="PKS_PP"/>
    <property type="match status" value="1"/>
</dbReference>
<evidence type="ECO:0000256" key="1">
    <source>
        <dbReference type="ARBA" id="ARBA00022450"/>
    </source>
</evidence>
<dbReference type="InterPro" id="IPR042099">
    <property type="entry name" value="ANL_N_sf"/>
</dbReference>
<protein>
    <submittedName>
        <fullName evidence="5">Non-ribosomal peptide synthetase</fullName>
    </submittedName>
</protein>
<dbReference type="InterPro" id="IPR000873">
    <property type="entry name" value="AMP-dep_synth/lig_dom"/>
</dbReference>
<dbReference type="InterPro" id="IPR006162">
    <property type="entry name" value="Ppantetheine_attach_site"/>
</dbReference>
<dbReference type="InterPro" id="IPR009081">
    <property type="entry name" value="PP-bd_ACP"/>
</dbReference>
<dbReference type="Gene3D" id="1.10.1200.10">
    <property type="entry name" value="ACP-like"/>
    <property type="match status" value="1"/>
</dbReference>
<sequence length="611" mass="64679">MNEPMTVGAAVPALVARWARARPDHPAIVSAGTELTYGELVERAGRMASVLRSHGVERGTLVPLVVERSAELVVAALAVLFAGGAYVGVDVDEPDARLGAIVADSGAPLVVTRAATAGRLGGGPAKVLAVEELLAADAPVSLPPEASPLPPVSPSPERGPSPAAGLSLGAGPLPEVTPGDVCYVTYTSGSSGTPKGVMVAHGGLSNLVSWYGQAFGVGPEDRITQFARPSFDAWALEVWPCLAWGATLRLVEGRLPDSPADFAEWLARERITVCFLTTVLAVEMFDQPWDLYGHAPRVLLLGGERLRRHPPFGLPFAVYNLYGPTETTVVATWAELDPADVVGGQDPPIGRPLPGLRTHVLDAERRPVPPGTVGELYVAGAGVALGYLRRPELTEERFPADPFTPGGRAYATGDLVRELPGGALVFVGRADDQVKLRGFRIELGEVETALTRLPGVREAAVVLHERGDRLVGYVVSDGLTEDPGEGLAALLPAHMVPQTIVTVERLPLTPHGKLDRDALARRPLPARVAGETGFLTEAERVLAEIWCDVLDLDEVGRQDSFFDLGGDSLSAMRLASRARERGIRLGAEDVFEHEVLHELAAAVDATAGEDR</sequence>
<dbReference type="Gene3D" id="3.40.50.12780">
    <property type="entry name" value="N-terminal domain of ligase-like"/>
    <property type="match status" value="1"/>
</dbReference>
<dbReference type="CDD" id="cd05930">
    <property type="entry name" value="A_NRPS"/>
    <property type="match status" value="1"/>
</dbReference>
<dbReference type="PROSITE" id="PS00455">
    <property type="entry name" value="AMP_BINDING"/>
    <property type="match status" value="1"/>
</dbReference>
<dbReference type="EMBL" id="JBHSBC010000004">
    <property type="protein sequence ID" value="MFC3979731.1"/>
    <property type="molecule type" value="Genomic_DNA"/>
</dbReference>
<dbReference type="InterPro" id="IPR045851">
    <property type="entry name" value="AMP-bd_C_sf"/>
</dbReference>
<comment type="caution">
    <text evidence="5">The sequence shown here is derived from an EMBL/GenBank/DDBJ whole genome shotgun (WGS) entry which is preliminary data.</text>
</comment>
<dbReference type="SUPFAM" id="SSF56801">
    <property type="entry name" value="Acetyl-CoA synthetase-like"/>
    <property type="match status" value="1"/>
</dbReference>
<dbReference type="RefSeq" id="WP_352011053.1">
    <property type="nucleotide sequence ID" value="NZ_JBHSBC010000004.1"/>
</dbReference>
<feature type="domain" description="Carrier" evidence="4">
    <location>
        <begin position="533"/>
        <end position="607"/>
    </location>
</feature>
<feature type="region of interest" description="Disordered" evidence="3">
    <location>
        <begin position="141"/>
        <end position="170"/>
    </location>
</feature>
<dbReference type="Gene3D" id="3.30.300.30">
    <property type="match status" value="1"/>
</dbReference>